<evidence type="ECO:0000313" key="6">
    <source>
        <dbReference type="Proteomes" id="UP000184533"/>
    </source>
</evidence>
<dbReference type="EMBL" id="FQVC01000001">
    <property type="protein sequence ID" value="SHE52611.1"/>
    <property type="molecule type" value="Genomic_DNA"/>
</dbReference>
<feature type="signal peptide" evidence="1">
    <location>
        <begin position="1"/>
        <end position="20"/>
    </location>
</feature>
<proteinExistence type="predicted"/>
<keyword evidence="5" id="KW-1185">Reference proteome</keyword>
<name>A0A0F5L018_9HYPH</name>
<dbReference type="PANTHER" id="PTHR36933:SF1">
    <property type="entry name" value="SLL0788 PROTEIN"/>
    <property type="match status" value="1"/>
</dbReference>
<reference evidence="4 6" key="2">
    <citation type="submission" date="2016-11" db="EMBL/GenBank/DDBJ databases">
        <authorList>
            <person name="Jaros S."/>
            <person name="Januszkiewicz K."/>
            <person name="Wedrychowicz H."/>
        </authorList>
    </citation>
    <scope>NUCLEOTIDE SEQUENCE [LARGE SCALE GENOMIC DNA]</scope>
    <source>
        <strain evidence="4 6">DSM 17137</strain>
    </source>
</reference>
<dbReference type="InterPro" id="IPR012347">
    <property type="entry name" value="Ferritin-like"/>
</dbReference>
<protein>
    <submittedName>
        <fullName evidence="3">Signal peptide protein</fullName>
    </submittedName>
</protein>
<evidence type="ECO:0000313" key="4">
    <source>
        <dbReference type="EMBL" id="SHE52611.1"/>
    </source>
</evidence>
<dbReference type="PATRIC" id="fig|1121477.3.peg.1052"/>
<dbReference type="Pfam" id="PF03713">
    <property type="entry name" value="DUF305"/>
    <property type="match status" value="1"/>
</dbReference>
<dbReference type="AlphaFoldDB" id="A0A0F5L018"/>
<evidence type="ECO:0000313" key="3">
    <source>
        <dbReference type="EMBL" id="KKB75771.1"/>
    </source>
</evidence>
<accession>A0A0F5L018</accession>
<dbReference type="STRING" id="1121477.SAMN02745223_00636"/>
<evidence type="ECO:0000313" key="5">
    <source>
        <dbReference type="Proteomes" id="UP000033608"/>
    </source>
</evidence>
<dbReference type="Proteomes" id="UP000184533">
    <property type="component" value="Unassembled WGS sequence"/>
</dbReference>
<dbReference type="PANTHER" id="PTHR36933">
    <property type="entry name" value="SLL0788 PROTEIN"/>
    <property type="match status" value="1"/>
</dbReference>
<dbReference type="Gene3D" id="1.20.1260.10">
    <property type="match status" value="1"/>
</dbReference>
<keyword evidence="1" id="KW-0732">Signal</keyword>
<sequence>MKTLILAAVAVVALALPAAAQDAHAGHGAAAAASAADTASTAAYKDAADAMHADMAIDYTGSADIDFVRGMIPHHQGAIAMAKVVLEHGADAEIRKLAEEIITAQEGEIAWMQDWLAKNGG</sequence>
<feature type="domain" description="DUF305" evidence="2">
    <location>
        <begin position="44"/>
        <end position="116"/>
    </location>
</feature>
<dbReference type="Proteomes" id="UP000033608">
    <property type="component" value="Unassembled WGS sequence"/>
</dbReference>
<evidence type="ECO:0000259" key="2">
    <source>
        <dbReference type="Pfam" id="PF03713"/>
    </source>
</evidence>
<dbReference type="EMBL" id="LAJF01000158">
    <property type="protein sequence ID" value="KKB75771.1"/>
    <property type="molecule type" value="Genomic_DNA"/>
</dbReference>
<reference evidence="3 5" key="1">
    <citation type="submission" date="2015-03" db="EMBL/GenBank/DDBJ databases">
        <authorList>
            <person name="Hassan Y.I."/>
            <person name="Lepp D."/>
            <person name="Zhou T."/>
        </authorList>
    </citation>
    <scope>NUCLEOTIDE SEQUENCE [LARGE SCALE GENOMIC DNA]</scope>
    <source>
        <strain evidence="3 5">DSM 17137</strain>
    </source>
</reference>
<feature type="chain" id="PRO_5015038201" evidence="1">
    <location>
        <begin position="21"/>
        <end position="121"/>
    </location>
</feature>
<dbReference type="InterPro" id="IPR005183">
    <property type="entry name" value="DUF305_CopM-like"/>
</dbReference>
<organism evidence="3 5">
    <name type="scientific">Devosia limi DSM 17137</name>
    <dbReference type="NCBI Taxonomy" id="1121477"/>
    <lineage>
        <taxon>Bacteria</taxon>
        <taxon>Pseudomonadati</taxon>
        <taxon>Pseudomonadota</taxon>
        <taxon>Alphaproteobacteria</taxon>
        <taxon>Hyphomicrobiales</taxon>
        <taxon>Devosiaceae</taxon>
        <taxon>Devosia</taxon>
    </lineage>
</organism>
<evidence type="ECO:0000256" key="1">
    <source>
        <dbReference type="SAM" id="SignalP"/>
    </source>
</evidence>
<gene>
    <name evidence="4" type="ORF">SAMN02745223_00636</name>
    <name evidence="3" type="ORF">VW29_21345</name>
</gene>